<evidence type="ECO:0000256" key="1">
    <source>
        <dbReference type="ARBA" id="ARBA00010994"/>
    </source>
</evidence>
<feature type="compositionally biased region" description="Basic and acidic residues" evidence="2">
    <location>
        <begin position="152"/>
        <end position="168"/>
    </location>
</feature>
<accession>A0A9W7EYV9</accession>
<dbReference type="GO" id="GO:0046785">
    <property type="term" value="P:microtubule polymerization"/>
    <property type="evidence" value="ECO:0007669"/>
    <property type="project" value="InterPro"/>
</dbReference>
<dbReference type="SUPFAM" id="SSF47473">
    <property type="entry name" value="EF-hand"/>
    <property type="match status" value="2"/>
</dbReference>
<feature type="compositionally biased region" description="Polar residues" evidence="2">
    <location>
        <begin position="551"/>
        <end position="566"/>
    </location>
</feature>
<dbReference type="PANTHER" id="PTHR12932:SF9">
    <property type="entry name" value="TUBULIN POLYMERIZATION-PROMOTING PROTEIN HOMOLOG"/>
    <property type="match status" value="1"/>
</dbReference>
<feature type="region of interest" description="Disordered" evidence="2">
    <location>
        <begin position="401"/>
        <end position="427"/>
    </location>
</feature>
<comment type="similarity">
    <text evidence="1">Belongs to the TPPP family.</text>
</comment>
<feature type="region of interest" description="Disordered" evidence="2">
    <location>
        <begin position="541"/>
        <end position="579"/>
    </location>
</feature>
<reference evidence="4" key="1">
    <citation type="journal article" date="2023" name="Commun. Biol.">
        <title>Genome analysis of Parmales, the sister group of diatoms, reveals the evolutionary specialization of diatoms from phago-mixotrophs to photoautotrophs.</title>
        <authorList>
            <person name="Ban H."/>
            <person name="Sato S."/>
            <person name="Yoshikawa S."/>
            <person name="Yamada K."/>
            <person name="Nakamura Y."/>
            <person name="Ichinomiya M."/>
            <person name="Sato N."/>
            <person name="Blanc-Mathieu R."/>
            <person name="Endo H."/>
            <person name="Kuwata A."/>
            <person name="Ogata H."/>
        </authorList>
    </citation>
    <scope>NUCLEOTIDE SEQUENCE [LARGE SCALE GENOMIC DNA]</scope>
    <source>
        <strain evidence="4">NIES 3699</strain>
    </source>
</reference>
<gene>
    <name evidence="3" type="ORF">TrVE_jg3655</name>
</gene>
<feature type="region of interest" description="Disordered" evidence="2">
    <location>
        <begin position="442"/>
        <end position="492"/>
    </location>
</feature>
<protein>
    <submittedName>
        <fullName evidence="3">Uncharacterized protein</fullName>
    </submittedName>
</protein>
<evidence type="ECO:0000313" key="3">
    <source>
        <dbReference type="EMBL" id="GMH95555.1"/>
    </source>
</evidence>
<dbReference type="Pfam" id="PF05517">
    <property type="entry name" value="p25-alpha"/>
    <property type="match status" value="2"/>
</dbReference>
<feature type="compositionally biased region" description="Polar residues" evidence="2">
    <location>
        <begin position="244"/>
        <end position="254"/>
    </location>
</feature>
<dbReference type="AlphaFoldDB" id="A0A9W7EYV9"/>
<dbReference type="Gene3D" id="1.10.238.10">
    <property type="entry name" value="EF-hand"/>
    <property type="match status" value="2"/>
</dbReference>
<dbReference type="GO" id="GO:0032273">
    <property type="term" value="P:positive regulation of protein polymerization"/>
    <property type="evidence" value="ECO:0007669"/>
    <property type="project" value="TreeGrafter"/>
</dbReference>
<organism evidence="3 4">
    <name type="scientific">Triparma verrucosa</name>
    <dbReference type="NCBI Taxonomy" id="1606542"/>
    <lineage>
        <taxon>Eukaryota</taxon>
        <taxon>Sar</taxon>
        <taxon>Stramenopiles</taxon>
        <taxon>Ochrophyta</taxon>
        <taxon>Bolidophyceae</taxon>
        <taxon>Parmales</taxon>
        <taxon>Triparmaceae</taxon>
        <taxon>Triparma</taxon>
    </lineage>
</organism>
<proteinExistence type="inferred from homology"/>
<feature type="region of interest" description="Disordered" evidence="2">
    <location>
        <begin position="152"/>
        <end position="184"/>
    </location>
</feature>
<dbReference type="InterPro" id="IPR008907">
    <property type="entry name" value="TPP/p25"/>
</dbReference>
<dbReference type="GO" id="GO:0001578">
    <property type="term" value="P:microtubule bundle formation"/>
    <property type="evidence" value="ECO:0007669"/>
    <property type="project" value="TreeGrafter"/>
</dbReference>
<dbReference type="PANTHER" id="PTHR12932">
    <property type="entry name" value="P25 ALPHA-RELATED"/>
    <property type="match status" value="1"/>
</dbReference>
<dbReference type="GO" id="GO:0005874">
    <property type="term" value="C:microtubule"/>
    <property type="evidence" value="ECO:0007669"/>
    <property type="project" value="TreeGrafter"/>
</dbReference>
<feature type="region of interest" description="Disordered" evidence="2">
    <location>
        <begin position="204"/>
        <end position="254"/>
    </location>
</feature>
<dbReference type="GO" id="GO:0015631">
    <property type="term" value="F:tubulin binding"/>
    <property type="evidence" value="ECO:0007669"/>
    <property type="project" value="InterPro"/>
</dbReference>
<dbReference type="EMBL" id="BRXX01000170">
    <property type="protein sequence ID" value="GMH95555.1"/>
    <property type="molecule type" value="Genomic_DNA"/>
</dbReference>
<evidence type="ECO:0000256" key="2">
    <source>
        <dbReference type="SAM" id="MobiDB-lite"/>
    </source>
</evidence>
<dbReference type="Proteomes" id="UP001165160">
    <property type="component" value="Unassembled WGS sequence"/>
</dbReference>
<keyword evidence="4" id="KW-1185">Reference proteome</keyword>
<feature type="compositionally biased region" description="Polar residues" evidence="2">
    <location>
        <begin position="460"/>
        <end position="472"/>
    </location>
</feature>
<feature type="compositionally biased region" description="Pro residues" evidence="2">
    <location>
        <begin position="215"/>
        <end position="236"/>
    </location>
</feature>
<dbReference type="InterPro" id="IPR011992">
    <property type="entry name" value="EF-hand-dom_pair"/>
</dbReference>
<comment type="caution">
    <text evidence="3">The sequence shown here is derived from an EMBL/GenBank/DDBJ whole genome shotgun (WGS) entry which is preliminary data.</text>
</comment>
<feature type="compositionally biased region" description="Low complexity" evidence="2">
    <location>
        <begin position="204"/>
        <end position="214"/>
    </location>
</feature>
<sequence>MSGFAGAANDELQEAVYNVFTTFCSFGAGQKGAAQMDSAHLMKLCKDAKILDSHLTRTNVDLIFTKVKSKGTTKLSYDQFIQALHMFAEKKRQSQTKIMLAIAAIRGPTVSGTVADPNRFHDDKSTYTGVHTKGGPTKIDYMNGISLENLMDRDQNTDVRGVKKATTDKRKKPSQRKLVPGNIGIQAEHELAAEEQMRQMQIAAQARGGYAGDDIPPPAGPPPGRNPHPSGPPPGNTPFGAMLSGSSAQEASHLTTSSLEDHLYTNFCSFCDTKGGEPKLHSAGMLKFCKDMKIIGKGFTSTDVDLIFQKSKSGGNYAKTITYKEFRQVAIPLVAQRRKVTEQALLERCSKVKGKVLHGTVAEHNRFHDDKSTYTGVYKAGGPTHIDNAITLEMLADRSNPGTIRGVPNAPPGGYTHGESGIGSLQNVPRQGSEVIHETPMYSQTASGLPPTPQEKSNRPTRTSVHLKNMQAQQSSPQPPGPPPGQGQKRFSLNRTRPQGAKELQAQGLTIAGEANKQGGVYDRLSNQKTYTGVYAKRFSGAPGGGRINGDTVNGRSYNGDTNQGTDVRVDDISQILRR</sequence>
<name>A0A9W7EYV9_9STRA</name>
<evidence type="ECO:0000313" key="4">
    <source>
        <dbReference type="Proteomes" id="UP001165160"/>
    </source>
</evidence>